<keyword evidence="3" id="KW-1185">Reference proteome</keyword>
<evidence type="ECO:0000313" key="3">
    <source>
        <dbReference type="Proteomes" id="UP000594121"/>
    </source>
</evidence>
<organism evidence="2 3">
    <name type="scientific">Infirmifilum lucidum</name>
    <dbReference type="NCBI Taxonomy" id="2776706"/>
    <lineage>
        <taxon>Archaea</taxon>
        <taxon>Thermoproteota</taxon>
        <taxon>Thermoprotei</taxon>
        <taxon>Thermofilales</taxon>
        <taxon>Thermofilaceae</taxon>
        <taxon>Infirmifilum</taxon>
    </lineage>
</organism>
<proteinExistence type="predicted"/>
<dbReference type="InterPro" id="IPR002881">
    <property type="entry name" value="DUF58"/>
</dbReference>
<dbReference type="Proteomes" id="UP000594121">
    <property type="component" value="Chromosome"/>
</dbReference>
<dbReference type="KEGG" id="thel:IG193_06630"/>
<gene>
    <name evidence="2" type="ORF">IG193_06630</name>
</gene>
<feature type="domain" description="DUF58" evidence="1">
    <location>
        <begin position="205"/>
        <end position="350"/>
    </location>
</feature>
<name>A0A7L9FHN3_9CREN</name>
<dbReference type="GeneID" id="59149556"/>
<evidence type="ECO:0000259" key="1">
    <source>
        <dbReference type="Pfam" id="PF01882"/>
    </source>
</evidence>
<dbReference type="InParanoid" id="A0A7L9FHN3"/>
<protein>
    <submittedName>
        <fullName evidence="2">DUF58 domain-containing protein</fullName>
    </submittedName>
</protein>
<dbReference type="AlphaFoldDB" id="A0A7L9FHN3"/>
<evidence type="ECO:0000313" key="2">
    <source>
        <dbReference type="EMBL" id="QOJ78426.1"/>
    </source>
</evidence>
<dbReference type="EMBL" id="CP062310">
    <property type="protein sequence ID" value="QOJ78426.1"/>
    <property type="molecule type" value="Genomic_DNA"/>
</dbReference>
<accession>A0A7L9FHN3</accession>
<dbReference type="RefSeq" id="WP_192818398.1">
    <property type="nucleotide sequence ID" value="NZ_CP062310.1"/>
</dbReference>
<dbReference type="Pfam" id="PF01882">
    <property type="entry name" value="DUF58"/>
    <property type="match status" value="1"/>
</dbReference>
<dbReference type="PANTHER" id="PTHR34351">
    <property type="entry name" value="SLR1927 PROTEIN-RELATED"/>
    <property type="match status" value="1"/>
</dbReference>
<sequence>MLSAKGWATLVSTLVILSLSIAVQKWNLLIFTLPLLYPLVLGRRQAPISPGQVVVQRRVSRSRLIEGEEFSVEVTVGNASQSTLILGIKDELAEPLRLVEGSNKGLVILKPGELKKLVYRVTSTKRGHYAVGPTRIEAYDPFLIWREPVLTYEPDEVVFLPRVVKGYRMSLSALYTIPRPGEIASKSPGEGGDFLEVREAQDKVLRRVNWKATAKTQKWMVNVFESGRLTNVLLVLDVSGKRLLGREVESYTDSLVRLAASIAFSLLTAGHRVSLLVVGNYRDWVKPGSGKRHLLRLLSALADVKHLPTRQIIDYSEVFKRISHVLSPVGSSVIVISPFTEEEALSIISTAEKMGYSVTCVAVNPFAGPRLRHMRASALLSDVWMQGILETLPRRGRRVVVVEPHE</sequence>
<reference evidence="2 3" key="1">
    <citation type="submission" date="2020-10" db="EMBL/GenBank/DDBJ databases">
        <title>Thermofilum lucidum 3507LT sp. nov. a novel member of Thermofilaceae family isolated from Chile hot spring, and proposal of description order Thermofilales.</title>
        <authorList>
            <person name="Zayulina K.S."/>
            <person name="Elcheninov A.G."/>
            <person name="Toshchakov S.V."/>
            <person name="Kublanov I.V."/>
        </authorList>
    </citation>
    <scope>NUCLEOTIDE SEQUENCE [LARGE SCALE GENOMIC DNA]</scope>
    <source>
        <strain evidence="2 3">3507LT</strain>
    </source>
</reference>